<keyword evidence="3 6" id="KW-0812">Transmembrane</keyword>
<dbReference type="GO" id="GO:0005886">
    <property type="term" value="C:plasma membrane"/>
    <property type="evidence" value="ECO:0007669"/>
    <property type="project" value="UniProtKB-SubCell"/>
</dbReference>
<feature type="transmembrane region" description="Helical" evidence="6">
    <location>
        <begin position="223"/>
        <end position="248"/>
    </location>
</feature>
<accession>A0A1G9XBR4</accession>
<protein>
    <submittedName>
        <fullName evidence="7">Rhamnose ABC transporter membrane protein</fullName>
    </submittedName>
</protein>
<dbReference type="Pfam" id="PF02653">
    <property type="entry name" value="BPD_transp_2"/>
    <property type="match status" value="1"/>
</dbReference>
<organism evidence="7 8">
    <name type="scientific">Methylobacterium phyllostachyos</name>
    <dbReference type="NCBI Taxonomy" id="582672"/>
    <lineage>
        <taxon>Bacteria</taxon>
        <taxon>Pseudomonadati</taxon>
        <taxon>Pseudomonadota</taxon>
        <taxon>Alphaproteobacteria</taxon>
        <taxon>Hyphomicrobiales</taxon>
        <taxon>Methylobacteriaceae</taxon>
        <taxon>Methylobacterium</taxon>
    </lineage>
</organism>
<feature type="transmembrane region" description="Helical" evidence="6">
    <location>
        <begin position="80"/>
        <end position="100"/>
    </location>
</feature>
<dbReference type="InterPro" id="IPR001851">
    <property type="entry name" value="ABC_transp_permease"/>
</dbReference>
<feature type="transmembrane region" description="Helical" evidence="6">
    <location>
        <begin position="106"/>
        <end position="125"/>
    </location>
</feature>
<feature type="transmembrane region" description="Helical" evidence="6">
    <location>
        <begin position="260"/>
        <end position="288"/>
    </location>
</feature>
<dbReference type="EMBL" id="FNHS01000004">
    <property type="protein sequence ID" value="SDM93971.1"/>
    <property type="molecule type" value="Genomic_DNA"/>
</dbReference>
<dbReference type="STRING" id="582672.SAMN05216360_104323"/>
<comment type="subcellular location">
    <subcellularLocation>
        <location evidence="1">Cell membrane</location>
        <topology evidence="1">Multi-pass membrane protein</topology>
    </subcellularLocation>
</comment>
<evidence type="ECO:0000256" key="5">
    <source>
        <dbReference type="ARBA" id="ARBA00023136"/>
    </source>
</evidence>
<dbReference type="OrthoDB" id="8417993at2"/>
<evidence type="ECO:0000256" key="6">
    <source>
        <dbReference type="SAM" id="Phobius"/>
    </source>
</evidence>
<name>A0A1G9XBR4_9HYPH</name>
<feature type="transmembrane region" description="Helical" evidence="6">
    <location>
        <begin position="132"/>
        <end position="155"/>
    </location>
</feature>
<dbReference type="GO" id="GO:0022857">
    <property type="term" value="F:transmembrane transporter activity"/>
    <property type="evidence" value="ECO:0007669"/>
    <property type="project" value="InterPro"/>
</dbReference>
<keyword evidence="8" id="KW-1185">Reference proteome</keyword>
<gene>
    <name evidence="7" type="ORF">SAMN05216360_104323</name>
</gene>
<keyword evidence="4 6" id="KW-1133">Transmembrane helix</keyword>
<dbReference type="Proteomes" id="UP000198704">
    <property type="component" value="Unassembled WGS sequence"/>
</dbReference>
<feature type="transmembrane region" description="Helical" evidence="6">
    <location>
        <begin position="175"/>
        <end position="194"/>
    </location>
</feature>
<evidence type="ECO:0000313" key="7">
    <source>
        <dbReference type="EMBL" id="SDM93971.1"/>
    </source>
</evidence>
<evidence type="ECO:0000256" key="2">
    <source>
        <dbReference type="ARBA" id="ARBA00022475"/>
    </source>
</evidence>
<dbReference type="AlphaFoldDB" id="A0A1G9XBR4"/>
<feature type="transmembrane region" description="Helical" evidence="6">
    <location>
        <begin position="300"/>
        <end position="319"/>
    </location>
</feature>
<sequence length="341" mass="34957">MSAPVPPGLADDLDLRGLVLRRETLLAAALVLLLAAIALRFPAFVTASSLGAVFNDSAILIIMAQGQAAVLLTRSVDLSVAANVALTGMAVALIDAHHVLPLGLTILAAPVLGLLLGAFNGLLVWRLGMPPIVVTLGTLTIYRGFAFVLSGGAWINSFQFSPAFLALPRAEWLGVPVLSWIAIAVVAAASLVLGRTAAGRGWFAVGGNPTAAAYAGIDPGRSRFLAFCFSGLLSGLCGYLWVARYAVAYVDLASGFELDVIAACVIGGVSISGGIGSVPGAVLGSLFLGTIKNALPVVNVSPFAQMAISGTIIIAAVALNTRAERRRGRIILRPVGPQAAE</sequence>
<evidence type="ECO:0000256" key="1">
    <source>
        <dbReference type="ARBA" id="ARBA00004651"/>
    </source>
</evidence>
<proteinExistence type="predicted"/>
<keyword evidence="2" id="KW-1003">Cell membrane</keyword>
<dbReference type="CDD" id="cd06579">
    <property type="entry name" value="TM_PBP1_transp_AraH_like"/>
    <property type="match status" value="1"/>
</dbReference>
<feature type="transmembrane region" description="Helical" evidence="6">
    <location>
        <begin position="25"/>
        <end position="45"/>
    </location>
</feature>
<dbReference type="RefSeq" id="WP_091715022.1">
    <property type="nucleotide sequence ID" value="NZ_FNHS01000004.1"/>
</dbReference>
<evidence type="ECO:0000313" key="8">
    <source>
        <dbReference type="Proteomes" id="UP000198704"/>
    </source>
</evidence>
<dbReference type="PANTHER" id="PTHR32196">
    <property type="entry name" value="ABC TRANSPORTER PERMEASE PROTEIN YPHD-RELATED-RELATED"/>
    <property type="match status" value="1"/>
</dbReference>
<dbReference type="PANTHER" id="PTHR32196:SF72">
    <property type="entry name" value="RIBOSE IMPORT PERMEASE PROTEIN RBSC"/>
    <property type="match status" value="1"/>
</dbReference>
<evidence type="ECO:0000256" key="3">
    <source>
        <dbReference type="ARBA" id="ARBA00022692"/>
    </source>
</evidence>
<keyword evidence="5 6" id="KW-0472">Membrane</keyword>
<reference evidence="8" key="1">
    <citation type="submission" date="2016-10" db="EMBL/GenBank/DDBJ databases">
        <authorList>
            <person name="Varghese N."/>
            <person name="Submissions S."/>
        </authorList>
    </citation>
    <scope>NUCLEOTIDE SEQUENCE [LARGE SCALE GENOMIC DNA]</scope>
    <source>
        <strain evidence="8">BL47</strain>
    </source>
</reference>
<evidence type="ECO:0000256" key="4">
    <source>
        <dbReference type="ARBA" id="ARBA00022989"/>
    </source>
</evidence>
<feature type="transmembrane region" description="Helical" evidence="6">
    <location>
        <begin position="201"/>
        <end position="217"/>
    </location>
</feature>